<comment type="caution">
    <text evidence="2">The sequence shown here is derived from an EMBL/GenBank/DDBJ whole genome shotgun (WGS) entry which is preliminary data.</text>
</comment>
<name>A0A743PA37_SALER</name>
<dbReference type="InterPro" id="IPR011220">
    <property type="entry name" value="UCP028205"/>
</dbReference>
<reference evidence="2" key="1">
    <citation type="journal article" date="2018" name="Genome Biol.">
        <title>SKESA: strategic k-mer extension for scrupulous assemblies.</title>
        <authorList>
            <person name="Souvorov A."/>
            <person name="Agarwala R."/>
            <person name="Lipman D.J."/>
        </authorList>
    </citation>
    <scope>NUCLEOTIDE SEQUENCE</scope>
    <source>
        <strain evidence="2">MA.CK_00/00001968</strain>
    </source>
</reference>
<evidence type="ECO:0000259" key="1">
    <source>
        <dbReference type="Pfam" id="PF17131"/>
    </source>
</evidence>
<dbReference type="Gene3D" id="2.50.20.10">
    <property type="entry name" value="Lipoprotein localisation LolA/LolB/LppX"/>
    <property type="match status" value="1"/>
</dbReference>
<organism evidence="2">
    <name type="scientific">Salmonella enterica</name>
    <name type="common">Salmonella choleraesuis</name>
    <dbReference type="NCBI Taxonomy" id="28901"/>
    <lineage>
        <taxon>Bacteria</taxon>
        <taxon>Pseudomonadati</taxon>
        <taxon>Pseudomonadota</taxon>
        <taxon>Gammaproteobacteria</taxon>
        <taxon>Enterobacterales</taxon>
        <taxon>Enterobacteriaceae</taxon>
        <taxon>Salmonella</taxon>
    </lineage>
</organism>
<evidence type="ECO:0000313" key="2">
    <source>
        <dbReference type="EMBL" id="HAF2128609.1"/>
    </source>
</evidence>
<reference evidence="2" key="2">
    <citation type="submission" date="2020-02" db="EMBL/GenBank/DDBJ databases">
        <authorList>
            <consortium name="NCBI Pathogen Detection Project"/>
        </authorList>
    </citation>
    <scope>NUCLEOTIDE SEQUENCE</scope>
    <source>
        <strain evidence="2">MA.CK_00/00001968</strain>
    </source>
</reference>
<dbReference type="EMBL" id="DAAUQX010000021">
    <property type="protein sequence ID" value="HAF2128609.1"/>
    <property type="molecule type" value="Genomic_DNA"/>
</dbReference>
<gene>
    <name evidence="2" type="ORF">G9F27_002789</name>
</gene>
<dbReference type="AlphaFoldDB" id="A0A743PA37"/>
<keyword evidence="2" id="KW-0449">Lipoprotein</keyword>
<dbReference type="PIRSF" id="PIRSF028205">
    <property type="entry name" value="UCP028205"/>
    <property type="match status" value="1"/>
</dbReference>
<feature type="domain" description="Uncharacterized protein TP-0789" evidence="1">
    <location>
        <begin position="81"/>
        <end position="251"/>
    </location>
</feature>
<dbReference type="Pfam" id="PF17131">
    <property type="entry name" value="LolA_like"/>
    <property type="match status" value="1"/>
</dbReference>
<dbReference type="CDD" id="cd16329">
    <property type="entry name" value="LolA_like"/>
    <property type="match status" value="1"/>
</dbReference>
<accession>A0A743PA37</accession>
<sequence>MHSSISRRRLIQLGVAACLLPAMIFNGQVMAEQKGAQQWFRQLGLLRGLPGAFSFTLDVTSYRNDAVDGENRLEVMFQSHQQVLVLFRQPQSAAGRRILVDGDNMWLTLPSSRRILRISPSQRLLGEASNGDVINTNFADYALKQQRDVVENNARLIELTLVAQSSNQSYQRVVYLIDPATSLPRVSRHYTAADKLIKEIHYERYVTDQGQPRVERMRLVNPIFSDRYTIMTLGKFTPKDFPVGIFKKENLLNLVI</sequence>
<protein>
    <submittedName>
        <fullName evidence="2">Outer membrane lipoprotein-sorting protein</fullName>
    </submittedName>
</protein>
<proteinExistence type="predicted"/>
<dbReference type="InterPro" id="IPR033399">
    <property type="entry name" value="TP_0789-like"/>
</dbReference>